<feature type="compositionally biased region" description="Basic and acidic residues" evidence="9">
    <location>
        <begin position="202"/>
        <end position="225"/>
    </location>
</feature>
<dbReference type="Gene3D" id="3.10.450.580">
    <property type="entry name" value="Mediator complex, subunit Med6"/>
    <property type="match status" value="1"/>
</dbReference>
<keyword evidence="4 8" id="KW-0805">Transcription regulation</keyword>
<evidence type="ECO:0000256" key="8">
    <source>
        <dbReference type="RuleBase" id="RU364143"/>
    </source>
</evidence>
<reference evidence="11" key="1">
    <citation type="submission" date="2016-09" db="EMBL/GenBank/DDBJ databases">
        <authorList>
            <person name="Jeantristanb JTB J.-T."/>
            <person name="Ricardo R."/>
        </authorList>
    </citation>
    <scope>NUCLEOTIDE SEQUENCE [LARGE SCALE GENOMIC DNA]</scope>
</reference>
<dbReference type="InterPro" id="IPR007018">
    <property type="entry name" value="Mediator_Med6"/>
</dbReference>
<evidence type="ECO:0000256" key="4">
    <source>
        <dbReference type="ARBA" id="ARBA00023015"/>
    </source>
</evidence>
<keyword evidence="11" id="KW-1185">Reference proteome</keyword>
<keyword evidence="5 8" id="KW-0804">Transcription</keyword>
<evidence type="ECO:0000256" key="1">
    <source>
        <dbReference type="ARBA" id="ARBA00004123"/>
    </source>
</evidence>
<comment type="subcellular location">
    <subcellularLocation>
        <location evidence="1 8">Nucleus</location>
    </subcellularLocation>
</comment>
<feature type="region of interest" description="Disordered" evidence="9">
    <location>
        <begin position="280"/>
        <end position="377"/>
    </location>
</feature>
<comment type="function">
    <text evidence="8">Component of the Mediator complex, a coactivator involved in the regulated transcription of nearly all RNA polymerase II-dependent genes. Mediator functions as a bridge to convey information from gene-specific regulatory proteins to the basal RNA polymerase II transcription machinery. Mediator is recruited to promoters by direct interactions with regulatory proteins and serves as a scaffold for the assembly of a functional preinitiation complex with RNA polymerase II and the general transcription factors.</text>
</comment>
<evidence type="ECO:0000256" key="5">
    <source>
        <dbReference type="ARBA" id="ARBA00023163"/>
    </source>
</evidence>
<comment type="subunit">
    <text evidence="8">Component of the Mediator complex.</text>
</comment>
<dbReference type="Proteomes" id="UP000198372">
    <property type="component" value="Unassembled WGS sequence"/>
</dbReference>
<feature type="compositionally biased region" description="Low complexity" evidence="9">
    <location>
        <begin position="335"/>
        <end position="354"/>
    </location>
</feature>
<proteinExistence type="inferred from homology"/>
<dbReference type="Pfam" id="PF04934">
    <property type="entry name" value="Med6"/>
    <property type="match status" value="1"/>
</dbReference>
<sequence>MRSTTTAASLPPLSHLQWRAPEWISAFGPLTKSILMDYFVLSPFFDPSSNNATLRMQIMFSRQGNATHAGRGLMDGLDEERELKRFKGIEYVVVHDDAPGLFIIHKRDRQSPTQAHTTAAYHVLNDSIYQAPSLYQVVNERLLASLHALSTSLGALKANQPNWSTERGAGQWKIRQRAAAPPDSSTPTNVDGLLRLGASQKRSREDEAHEQGRVQDEHEKLERHPSPTTKGIETPEAVGADVLLQDPDLYQRPPETFNPLLFNALDRVARELVVPVHLDESKPHGLGLGLDLRSQNGTTAEVDGGNSGRQGGKKEDDGSGSGSGSAQVQSMEMETNGTNSPSTTTTGNKSGKNKVVQAANGKRLPRKALQAQAVGRP</sequence>
<organism evidence="10 11">
    <name type="scientific">Microbotryum intermedium</name>
    <dbReference type="NCBI Taxonomy" id="269621"/>
    <lineage>
        <taxon>Eukaryota</taxon>
        <taxon>Fungi</taxon>
        <taxon>Dikarya</taxon>
        <taxon>Basidiomycota</taxon>
        <taxon>Pucciniomycotina</taxon>
        <taxon>Microbotryomycetes</taxon>
        <taxon>Microbotryales</taxon>
        <taxon>Microbotryaceae</taxon>
        <taxon>Microbotryum</taxon>
    </lineage>
</organism>
<evidence type="ECO:0000256" key="2">
    <source>
        <dbReference type="ARBA" id="ARBA00007526"/>
    </source>
</evidence>
<keyword evidence="6 8" id="KW-0539">Nucleus</keyword>
<dbReference type="GO" id="GO:0006357">
    <property type="term" value="P:regulation of transcription by RNA polymerase II"/>
    <property type="evidence" value="ECO:0007669"/>
    <property type="project" value="InterPro"/>
</dbReference>
<accession>A0A238FBI4</accession>
<name>A0A238FBI4_9BASI</name>
<gene>
    <name evidence="8" type="primary">MED6</name>
    <name evidence="10" type="ORF">BQ2448_2284</name>
</gene>
<feature type="region of interest" description="Disordered" evidence="9">
    <location>
        <begin position="160"/>
        <end position="237"/>
    </location>
</feature>
<evidence type="ECO:0000256" key="7">
    <source>
        <dbReference type="ARBA" id="ARBA00031259"/>
    </source>
</evidence>
<dbReference type="OrthoDB" id="344220at2759"/>
<evidence type="ECO:0000313" key="10">
    <source>
        <dbReference type="EMBL" id="SCV69264.1"/>
    </source>
</evidence>
<evidence type="ECO:0000313" key="11">
    <source>
        <dbReference type="Proteomes" id="UP000198372"/>
    </source>
</evidence>
<dbReference type="AlphaFoldDB" id="A0A238FBI4"/>
<dbReference type="GO" id="GO:0016592">
    <property type="term" value="C:mediator complex"/>
    <property type="evidence" value="ECO:0007669"/>
    <property type="project" value="InterPro"/>
</dbReference>
<dbReference type="STRING" id="269621.A0A238FBI4"/>
<comment type="similarity">
    <text evidence="2 8">Belongs to the Mediator complex subunit 6 family.</text>
</comment>
<dbReference type="GO" id="GO:0003712">
    <property type="term" value="F:transcription coregulator activity"/>
    <property type="evidence" value="ECO:0007669"/>
    <property type="project" value="InterPro"/>
</dbReference>
<evidence type="ECO:0000256" key="9">
    <source>
        <dbReference type="SAM" id="MobiDB-lite"/>
    </source>
</evidence>
<evidence type="ECO:0000256" key="6">
    <source>
        <dbReference type="ARBA" id="ARBA00023242"/>
    </source>
</evidence>
<protein>
    <recommendedName>
        <fullName evidence="3 8">Mediator of RNA polymerase II transcription subunit 6</fullName>
    </recommendedName>
    <alternativeName>
        <fullName evidence="7 8">Mediator complex subunit 6</fullName>
    </alternativeName>
</protein>
<evidence type="ECO:0000256" key="3">
    <source>
        <dbReference type="ARBA" id="ARBA00020634"/>
    </source>
</evidence>
<dbReference type="InterPro" id="IPR038566">
    <property type="entry name" value="Mediator_Med6_sf"/>
</dbReference>
<keyword evidence="8" id="KW-0010">Activator</keyword>
<dbReference type="EMBL" id="FMSP01000004">
    <property type="protein sequence ID" value="SCV69264.1"/>
    <property type="molecule type" value="Genomic_DNA"/>
</dbReference>
<dbReference type="PANTHER" id="PTHR13104">
    <property type="entry name" value="MED-6-RELATED"/>
    <property type="match status" value="1"/>
</dbReference>